<dbReference type="GO" id="GO:0009254">
    <property type="term" value="P:peptidoglycan turnover"/>
    <property type="evidence" value="ECO:0007669"/>
    <property type="project" value="InterPro"/>
</dbReference>
<evidence type="ECO:0000313" key="3">
    <source>
        <dbReference type="EMBL" id="SKB08388.1"/>
    </source>
</evidence>
<dbReference type="InterPro" id="IPR051933">
    <property type="entry name" value="Resuscitation_pf_RpfB"/>
</dbReference>
<name>A0A1T4Z3G6_9BACT</name>
<dbReference type="PANTHER" id="PTHR39160">
    <property type="entry name" value="CELL WALL-BINDING PROTEIN YOCH"/>
    <property type="match status" value="1"/>
</dbReference>
<dbReference type="CDD" id="cd14667">
    <property type="entry name" value="3D_containing_proteins"/>
    <property type="match status" value="1"/>
</dbReference>
<proteinExistence type="predicted"/>
<dbReference type="STRING" id="48467.SAMN02745166_04922"/>
<evidence type="ECO:0000256" key="1">
    <source>
        <dbReference type="ARBA" id="ARBA00022729"/>
    </source>
</evidence>
<dbReference type="InterPro" id="IPR010611">
    <property type="entry name" value="3D_dom"/>
</dbReference>
<dbReference type="Proteomes" id="UP000190774">
    <property type="component" value="Unassembled WGS sequence"/>
</dbReference>
<accession>A0A1T4Z3G6</accession>
<dbReference type="InterPro" id="IPR036908">
    <property type="entry name" value="RlpA-like_sf"/>
</dbReference>
<dbReference type="PANTHER" id="PTHR39160:SF4">
    <property type="entry name" value="RESUSCITATION-PROMOTING FACTOR RPFB"/>
    <property type="match status" value="1"/>
</dbReference>
<keyword evidence="4" id="KW-1185">Reference proteome</keyword>
<dbReference type="SUPFAM" id="SSF50685">
    <property type="entry name" value="Barwin-like endoglucanases"/>
    <property type="match status" value="1"/>
</dbReference>
<dbReference type="Gene3D" id="2.40.40.10">
    <property type="entry name" value="RlpA-like domain"/>
    <property type="match status" value="1"/>
</dbReference>
<feature type="domain" description="3D" evidence="2">
    <location>
        <begin position="61"/>
        <end position="124"/>
    </location>
</feature>
<dbReference type="InterPro" id="IPR059180">
    <property type="entry name" value="3D_YorM"/>
</dbReference>
<keyword evidence="1" id="KW-0732">Signal</keyword>
<dbReference type="Pfam" id="PF06725">
    <property type="entry name" value="3D"/>
    <property type="match status" value="1"/>
</dbReference>
<dbReference type="AlphaFoldDB" id="A0A1T4Z3G6"/>
<protein>
    <submittedName>
        <fullName evidence="3">3D (Asp-Asp-Asp) domain-containing protein</fullName>
    </submittedName>
</protein>
<evidence type="ECO:0000313" key="4">
    <source>
        <dbReference type="Proteomes" id="UP000190774"/>
    </source>
</evidence>
<reference evidence="4" key="1">
    <citation type="submission" date="2017-02" db="EMBL/GenBank/DDBJ databases">
        <authorList>
            <person name="Varghese N."/>
            <person name="Submissions S."/>
        </authorList>
    </citation>
    <scope>NUCLEOTIDE SEQUENCE [LARGE SCALE GENOMIC DNA]</scope>
    <source>
        <strain evidence="4">ATCC 700200</strain>
    </source>
</reference>
<organism evidence="3 4">
    <name type="scientific">Prosthecobacter debontii</name>
    <dbReference type="NCBI Taxonomy" id="48467"/>
    <lineage>
        <taxon>Bacteria</taxon>
        <taxon>Pseudomonadati</taxon>
        <taxon>Verrucomicrobiota</taxon>
        <taxon>Verrucomicrobiia</taxon>
        <taxon>Verrucomicrobiales</taxon>
        <taxon>Verrucomicrobiaceae</taxon>
        <taxon>Prosthecobacter</taxon>
    </lineage>
</organism>
<dbReference type="EMBL" id="FUYE01000027">
    <property type="protein sequence ID" value="SKB08388.1"/>
    <property type="molecule type" value="Genomic_DNA"/>
</dbReference>
<evidence type="ECO:0000259" key="2">
    <source>
        <dbReference type="Pfam" id="PF06725"/>
    </source>
</evidence>
<sequence>MCAQSLALANEVKLSATQQADTTGQILYGIRTTAYTHSESDHIKYGGRTAAGTSLRYGQVRSAAADWSVYPVGTVFQIEGDASLYVVDDYGSALVGTRTIDLYKPSTSSMNSWGVRKVNIKILKWGSFSKSLAILKPRQSKASHVRQMVTRLQGRPA</sequence>
<dbReference type="GO" id="GO:0004553">
    <property type="term" value="F:hydrolase activity, hydrolyzing O-glycosyl compounds"/>
    <property type="evidence" value="ECO:0007669"/>
    <property type="project" value="InterPro"/>
</dbReference>
<gene>
    <name evidence="3" type="ORF">SAMN02745166_04922</name>
</gene>
<dbReference type="GO" id="GO:0019867">
    <property type="term" value="C:outer membrane"/>
    <property type="evidence" value="ECO:0007669"/>
    <property type="project" value="InterPro"/>
</dbReference>